<dbReference type="Gene3D" id="1.20.1600.10">
    <property type="entry name" value="Outer membrane efflux proteins (OEP)"/>
    <property type="match status" value="1"/>
</dbReference>
<organism evidence="10 11">
    <name type="scientific">Candidatus Methylocalor cossyra</name>
    <dbReference type="NCBI Taxonomy" id="3108543"/>
    <lineage>
        <taxon>Bacteria</taxon>
        <taxon>Pseudomonadati</taxon>
        <taxon>Pseudomonadota</taxon>
        <taxon>Gammaproteobacteria</taxon>
        <taxon>Methylococcales</taxon>
        <taxon>Methylococcaceae</taxon>
        <taxon>Candidatus Methylocalor</taxon>
    </lineage>
</organism>
<keyword evidence="5" id="KW-0812">Transmembrane</keyword>
<feature type="chain" id="PRO_5046453415" evidence="9">
    <location>
        <begin position="23"/>
        <end position="462"/>
    </location>
</feature>
<dbReference type="InterPro" id="IPR051906">
    <property type="entry name" value="TolC-like"/>
</dbReference>
<keyword evidence="9" id="KW-0732">Signal</keyword>
<evidence type="ECO:0000256" key="8">
    <source>
        <dbReference type="SAM" id="Coils"/>
    </source>
</evidence>
<dbReference type="NCBIfam" id="TIGR01844">
    <property type="entry name" value="type_I_sec_TolC"/>
    <property type="match status" value="1"/>
</dbReference>
<evidence type="ECO:0000256" key="3">
    <source>
        <dbReference type="ARBA" id="ARBA00022448"/>
    </source>
</evidence>
<dbReference type="PANTHER" id="PTHR30026:SF20">
    <property type="entry name" value="OUTER MEMBRANE PROTEIN TOLC"/>
    <property type="match status" value="1"/>
</dbReference>
<evidence type="ECO:0000256" key="2">
    <source>
        <dbReference type="ARBA" id="ARBA00007613"/>
    </source>
</evidence>
<keyword evidence="3" id="KW-0813">Transport</keyword>
<evidence type="ECO:0000256" key="9">
    <source>
        <dbReference type="SAM" id="SignalP"/>
    </source>
</evidence>
<keyword evidence="7" id="KW-0998">Cell outer membrane</keyword>
<keyword evidence="6" id="KW-0472">Membrane</keyword>
<accession>A0ABM9NET7</accession>
<comment type="similarity">
    <text evidence="2">Belongs to the outer membrane factor (OMF) (TC 1.B.17) family.</text>
</comment>
<keyword evidence="8" id="KW-0175">Coiled coil</keyword>
<protein>
    <submittedName>
        <fullName evidence="10">Type I secretion outer membrane protein, TolC</fullName>
    </submittedName>
</protein>
<dbReference type="EMBL" id="OZ026884">
    <property type="protein sequence ID" value="CAL1239108.1"/>
    <property type="molecule type" value="Genomic_DNA"/>
</dbReference>
<dbReference type="RefSeq" id="WP_348758697.1">
    <property type="nucleotide sequence ID" value="NZ_OZ026884.1"/>
</dbReference>
<evidence type="ECO:0000256" key="6">
    <source>
        <dbReference type="ARBA" id="ARBA00023136"/>
    </source>
</evidence>
<comment type="subcellular location">
    <subcellularLocation>
        <location evidence="1">Cell outer membrane</location>
    </subcellularLocation>
</comment>
<feature type="coiled-coil region" evidence="8">
    <location>
        <begin position="117"/>
        <end position="225"/>
    </location>
</feature>
<evidence type="ECO:0000256" key="7">
    <source>
        <dbReference type="ARBA" id="ARBA00023237"/>
    </source>
</evidence>
<evidence type="ECO:0000313" key="11">
    <source>
        <dbReference type="Proteomes" id="UP001497493"/>
    </source>
</evidence>
<dbReference type="Proteomes" id="UP001497493">
    <property type="component" value="Chromosome"/>
</dbReference>
<evidence type="ECO:0000256" key="1">
    <source>
        <dbReference type="ARBA" id="ARBA00004442"/>
    </source>
</evidence>
<keyword evidence="11" id="KW-1185">Reference proteome</keyword>
<proteinExistence type="inferred from homology"/>
<dbReference type="InterPro" id="IPR010130">
    <property type="entry name" value="T1SS_OMP_TolC"/>
</dbReference>
<name>A0ABM9NET7_9GAMM</name>
<dbReference type="Pfam" id="PF02321">
    <property type="entry name" value="OEP"/>
    <property type="match status" value="2"/>
</dbReference>
<keyword evidence="4" id="KW-1134">Transmembrane beta strand</keyword>
<evidence type="ECO:0000313" key="10">
    <source>
        <dbReference type="EMBL" id="CAL1239108.1"/>
    </source>
</evidence>
<reference evidence="10 11" key="1">
    <citation type="submission" date="2024-04" db="EMBL/GenBank/DDBJ databases">
        <authorList>
            <person name="Cremers G."/>
        </authorList>
    </citation>
    <scope>NUCLEOTIDE SEQUENCE [LARGE SCALE GENOMIC DNA]</scope>
    <source>
        <strain evidence="10">MeCH1-AG</strain>
    </source>
</reference>
<gene>
    <name evidence="10" type="ORF">MECH1_V1_0332</name>
</gene>
<feature type="signal peptide" evidence="9">
    <location>
        <begin position="1"/>
        <end position="22"/>
    </location>
</feature>
<dbReference type="InterPro" id="IPR003423">
    <property type="entry name" value="OMP_efflux"/>
</dbReference>
<evidence type="ECO:0000256" key="5">
    <source>
        <dbReference type="ARBA" id="ARBA00022692"/>
    </source>
</evidence>
<dbReference type="SUPFAM" id="SSF56954">
    <property type="entry name" value="Outer membrane efflux proteins (OEP)"/>
    <property type="match status" value="1"/>
</dbReference>
<dbReference type="PANTHER" id="PTHR30026">
    <property type="entry name" value="OUTER MEMBRANE PROTEIN TOLC"/>
    <property type="match status" value="1"/>
</dbReference>
<evidence type="ECO:0000256" key="4">
    <source>
        <dbReference type="ARBA" id="ARBA00022452"/>
    </source>
</evidence>
<sequence>MTAMKKRLLLLLLALPCTYVQAQNLRSIYELALENDPRLREARANRDAVLENRAQGVGRLLPSLTVHANLQRNSVLYKFKNPILTFISGGHNLDFWTSGASVNLYQPIYHHELWAQLAQADSQIAEAEANFAAEQQNLIVRTAQAYFNVLLAQDTLDFALAEQRAIDRQLAEAKERFAVGMASVTDVHEAQAGFDQARANAIAAANELENAKEALREIVGSYTGELDGLIETIPLNKPRPDDIEAWSNLALQNNLGIIAAQNNADAAKKNIDLQFAGHLPTLDLVGHAGFTDTNRPFGIRTEYQDIGMEINVPVFAGGGVTSRVRQARHQFEAAQERLDTQRRLIRRQVKNAFRGVATAISQVQALKAAVVSSKSAVEAAQSGFEVGTRTMVDVLTVQRNMYRTLRDYARTRYDYILNSLSLKQAASTLEPEDLALVNSWLSPRVRPSYREEDRDDGDLSQR</sequence>